<dbReference type="SUPFAM" id="SSF46894">
    <property type="entry name" value="C-terminal effector domain of the bipartite response regulators"/>
    <property type="match status" value="1"/>
</dbReference>
<evidence type="ECO:0000313" key="4">
    <source>
        <dbReference type="Proteomes" id="UP000531916"/>
    </source>
</evidence>
<dbReference type="Pfam" id="PF00196">
    <property type="entry name" value="GerE"/>
    <property type="match status" value="1"/>
</dbReference>
<evidence type="ECO:0000256" key="1">
    <source>
        <dbReference type="ARBA" id="ARBA00023125"/>
    </source>
</evidence>
<dbReference type="GO" id="GO:0006355">
    <property type="term" value="P:regulation of DNA-templated transcription"/>
    <property type="evidence" value="ECO:0007669"/>
    <property type="project" value="InterPro"/>
</dbReference>
<dbReference type="EMBL" id="AASEPP010000064">
    <property type="protein sequence ID" value="EFC2248944.1"/>
    <property type="molecule type" value="Genomic_DNA"/>
</dbReference>
<organism evidence="3 4">
    <name type="scientific">Escherichia coli</name>
    <dbReference type="NCBI Taxonomy" id="562"/>
    <lineage>
        <taxon>Bacteria</taxon>
        <taxon>Pseudomonadati</taxon>
        <taxon>Pseudomonadota</taxon>
        <taxon>Gammaproteobacteria</taxon>
        <taxon>Enterobacterales</taxon>
        <taxon>Enterobacteriaceae</taxon>
        <taxon>Escherichia</taxon>
    </lineage>
</organism>
<dbReference type="Proteomes" id="UP000531916">
    <property type="component" value="Unassembled WGS sequence"/>
</dbReference>
<comment type="caution">
    <text evidence="3">The sequence shown here is derived from an EMBL/GenBank/DDBJ whole genome shotgun (WGS) entry which is preliminary data.</text>
</comment>
<name>A0A8S7IBN3_ECOLX</name>
<gene>
    <name evidence="3" type="ORF">E5H86_24740</name>
</gene>
<dbReference type="SMART" id="SM00421">
    <property type="entry name" value="HTH_LUXR"/>
    <property type="match status" value="1"/>
</dbReference>
<dbReference type="PROSITE" id="PS50043">
    <property type="entry name" value="HTH_LUXR_2"/>
    <property type="match status" value="1"/>
</dbReference>
<dbReference type="Gene3D" id="1.10.10.10">
    <property type="entry name" value="Winged helix-like DNA-binding domain superfamily/Winged helix DNA-binding domain"/>
    <property type="match status" value="1"/>
</dbReference>
<proteinExistence type="predicted"/>
<protein>
    <submittedName>
        <fullName evidence="3">LuxR family transcriptional regulator</fullName>
    </submittedName>
</protein>
<dbReference type="PRINTS" id="PR00038">
    <property type="entry name" value="HTHLUXR"/>
</dbReference>
<dbReference type="CDD" id="cd06170">
    <property type="entry name" value="LuxR_C_like"/>
    <property type="match status" value="1"/>
</dbReference>
<dbReference type="AlphaFoldDB" id="A0A8S7IBN3"/>
<accession>A0A8S7IBN3</accession>
<dbReference type="RefSeq" id="WP_218077195.1">
    <property type="nucleotide sequence ID" value="NZ_CAJVAD010000098.1"/>
</dbReference>
<dbReference type="InterPro" id="IPR016032">
    <property type="entry name" value="Sig_transdc_resp-reg_C-effctor"/>
</dbReference>
<sequence length="109" mass="12923">MDSRSITCYVRAYIKEYGITAHIWIYPLLTKTECEVFELLLKGYTITQISKSRFRSIKTVSLQKNQIYRKLGIRNDTTFWLDLSLSSCVKMRIIHQDDLIKDSLLFQHE</sequence>
<evidence type="ECO:0000313" key="3">
    <source>
        <dbReference type="EMBL" id="EFC2248944.1"/>
    </source>
</evidence>
<feature type="domain" description="HTH luxR-type" evidence="2">
    <location>
        <begin position="27"/>
        <end position="87"/>
    </location>
</feature>
<dbReference type="GO" id="GO:0003677">
    <property type="term" value="F:DNA binding"/>
    <property type="evidence" value="ECO:0007669"/>
    <property type="project" value="UniProtKB-KW"/>
</dbReference>
<dbReference type="InterPro" id="IPR036388">
    <property type="entry name" value="WH-like_DNA-bd_sf"/>
</dbReference>
<evidence type="ECO:0000259" key="2">
    <source>
        <dbReference type="PROSITE" id="PS50043"/>
    </source>
</evidence>
<keyword evidence="1" id="KW-0238">DNA-binding</keyword>
<dbReference type="InterPro" id="IPR000792">
    <property type="entry name" value="Tscrpt_reg_LuxR_C"/>
</dbReference>
<reference evidence="3 4" key="1">
    <citation type="submission" date="2019-04" db="EMBL/GenBank/DDBJ databases">
        <authorList>
            <consortium name="NARMS: The National Antimicrobial Resistance Monitoring System"/>
        </authorList>
    </citation>
    <scope>NUCLEOTIDE SEQUENCE [LARGE SCALE GENOMIC DNA]</scope>
    <source>
        <strain evidence="3 4">FSIS11919500</strain>
    </source>
</reference>